<protein>
    <submittedName>
        <fullName evidence="1">Uncharacterized protein</fullName>
    </submittedName>
</protein>
<organism evidence="1">
    <name type="scientific">Thermofilum pendens</name>
    <dbReference type="NCBI Taxonomy" id="2269"/>
    <lineage>
        <taxon>Archaea</taxon>
        <taxon>Thermoproteota</taxon>
        <taxon>Thermoprotei</taxon>
        <taxon>Thermofilales</taxon>
        <taxon>Thermofilaceae</taxon>
        <taxon>Thermofilum</taxon>
    </lineage>
</organism>
<gene>
    <name evidence="2" type="ORF">ENM88_05390</name>
    <name evidence="1" type="ORF">ENV88_06465</name>
</gene>
<accession>A0A7C3WU18</accession>
<dbReference type="AlphaFoldDB" id="A0A7C3WU18"/>
<reference evidence="1" key="1">
    <citation type="journal article" date="2020" name="mSystems">
        <title>Genome- and Community-Level Interaction Insights into Carbon Utilization and Element Cycling Functions of Hydrothermarchaeota in Hydrothermal Sediment.</title>
        <authorList>
            <person name="Zhou Z."/>
            <person name="Liu Y."/>
            <person name="Xu W."/>
            <person name="Pan J."/>
            <person name="Luo Z.H."/>
            <person name="Li M."/>
        </authorList>
    </citation>
    <scope>NUCLEOTIDE SEQUENCE [LARGE SCALE GENOMIC DNA]</scope>
    <source>
        <strain evidence="2">SpSt-1125</strain>
        <strain evidence="1">SpSt-8</strain>
    </source>
</reference>
<dbReference type="EMBL" id="DTIB01000105">
    <property type="protein sequence ID" value="HGB25646.1"/>
    <property type="molecule type" value="Genomic_DNA"/>
</dbReference>
<comment type="caution">
    <text evidence="1">The sequence shown here is derived from an EMBL/GenBank/DDBJ whole genome shotgun (WGS) entry which is preliminary data.</text>
</comment>
<evidence type="ECO:0000313" key="1">
    <source>
        <dbReference type="EMBL" id="HGB25646.1"/>
    </source>
</evidence>
<sequence length="283" mass="32134">MARFFDPQELLDALVVDSEGLVYGRVGGFRFSEEGVFIQVYTVIRASERVVDAWRLAEELRRRGVEVGDDWPLDFLVRRAREEGLEEVFREAEREYKLLKGEVRLEEVVLIDAQEVDNPATGSRERVKVVVLSTPREAEFRGLKPQRLPVPPLEELLRGKLCVSLSSGVLGYVDKVVVGPGLPGLRVCRRRGEKVARWAAFMSHIRSLGEEELYRRLSGFRHPLKHNILKGGEVDEARALLVSVGAPERVLRAFDEHVQVGDMLCVDIPWEKVRTARDVVIVE</sequence>
<name>A0A7C3WU18_THEPE</name>
<dbReference type="EMBL" id="DRZM01000160">
    <property type="protein sequence ID" value="HHP05165.1"/>
    <property type="molecule type" value="Genomic_DNA"/>
</dbReference>
<proteinExistence type="predicted"/>
<evidence type="ECO:0000313" key="2">
    <source>
        <dbReference type="EMBL" id="HHP05165.1"/>
    </source>
</evidence>